<dbReference type="InterPro" id="IPR050624">
    <property type="entry name" value="HTH-type_Tx_Regulator"/>
</dbReference>
<dbReference type="SUPFAM" id="SSF46689">
    <property type="entry name" value="Homeodomain-like"/>
    <property type="match status" value="1"/>
</dbReference>
<feature type="DNA-binding region" description="H-T-H motif" evidence="2">
    <location>
        <begin position="24"/>
        <end position="43"/>
    </location>
</feature>
<dbReference type="Pfam" id="PF00440">
    <property type="entry name" value="TetR_N"/>
    <property type="match status" value="1"/>
</dbReference>
<accession>A0ABW0VW14</accession>
<evidence type="ECO:0000313" key="5">
    <source>
        <dbReference type="Proteomes" id="UP001596047"/>
    </source>
</evidence>
<dbReference type="InterPro" id="IPR001647">
    <property type="entry name" value="HTH_TetR"/>
</dbReference>
<evidence type="ECO:0000256" key="2">
    <source>
        <dbReference type="PROSITE-ProRule" id="PRU00335"/>
    </source>
</evidence>
<proteinExistence type="predicted"/>
<gene>
    <name evidence="4" type="ORF">ACFPYJ_13130</name>
</gene>
<comment type="caution">
    <text evidence="4">The sequence shown here is derived from an EMBL/GenBank/DDBJ whole genome shotgun (WGS) entry which is preliminary data.</text>
</comment>
<protein>
    <submittedName>
        <fullName evidence="4">TetR/AcrR family transcriptional regulator</fullName>
    </submittedName>
</protein>
<feature type="domain" description="HTH tetR-type" evidence="3">
    <location>
        <begin position="1"/>
        <end position="61"/>
    </location>
</feature>
<name>A0ABW0VW14_9BACL</name>
<organism evidence="4 5">
    <name type="scientific">Paenibacillus solisilvae</name>
    <dbReference type="NCBI Taxonomy" id="2486751"/>
    <lineage>
        <taxon>Bacteria</taxon>
        <taxon>Bacillati</taxon>
        <taxon>Bacillota</taxon>
        <taxon>Bacilli</taxon>
        <taxon>Bacillales</taxon>
        <taxon>Paenibacillaceae</taxon>
        <taxon>Paenibacillus</taxon>
    </lineage>
</organism>
<evidence type="ECO:0000259" key="3">
    <source>
        <dbReference type="PROSITE" id="PS50977"/>
    </source>
</evidence>
<sequence length="187" mass="21358">MGKRHDIINATLDLIDKEGLQSVTFAKIFKSANVGSGTLFNYFSSKEELVNEVYKAARIHMGQCLLVDYDPESSLYERFKCLQLNRLRFAIDYPKEFRFIDNYSYSPCIPADLRRMDDDSASREVVLSLIIEGQGLGIIKEMDSNLCHSIIHGIITSIAKGYYVQKYQLTDLQIQQTLEASWKAILV</sequence>
<dbReference type="Proteomes" id="UP001596047">
    <property type="component" value="Unassembled WGS sequence"/>
</dbReference>
<dbReference type="PROSITE" id="PS50977">
    <property type="entry name" value="HTH_TETR_2"/>
    <property type="match status" value="1"/>
</dbReference>
<dbReference type="InterPro" id="IPR054422">
    <property type="entry name" value="TetR-like_HI_0893_C"/>
</dbReference>
<keyword evidence="1 2" id="KW-0238">DNA-binding</keyword>
<dbReference type="EMBL" id="JBHSOW010000043">
    <property type="protein sequence ID" value="MFC5650046.1"/>
    <property type="molecule type" value="Genomic_DNA"/>
</dbReference>
<dbReference type="PRINTS" id="PR00455">
    <property type="entry name" value="HTHTETR"/>
</dbReference>
<reference evidence="5" key="1">
    <citation type="journal article" date="2019" name="Int. J. Syst. Evol. Microbiol.">
        <title>The Global Catalogue of Microorganisms (GCM) 10K type strain sequencing project: providing services to taxonomists for standard genome sequencing and annotation.</title>
        <authorList>
            <consortium name="The Broad Institute Genomics Platform"/>
            <consortium name="The Broad Institute Genome Sequencing Center for Infectious Disease"/>
            <person name="Wu L."/>
            <person name="Ma J."/>
        </authorList>
    </citation>
    <scope>NUCLEOTIDE SEQUENCE [LARGE SCALE GENOMIC DNA]</scope>
    <source>
        <strain evidence="5">CGMCC 1.3240</strain>
    </source>
</reference>
<keyword evidence="5" id="KW-1185">Reference proteome</keyword>
<dbReference type="Gene3D" id="1.10.357.10">
    <property type="entry name" value="Tetracycline Repressor, domain 2"/>
    <property type="match status" value="1"/>
</dbReference>
<dbReference type="Pfam" id="PF22604">
    <property type="entry name" value="TetR_HI_0893_C"/>
    <property type="match status" value="1"/>
</dbReference>
<dbReference type="PANTHER" id="PTHR43479">
    <property type="entry name" value="ACREF/ENVCD OPERON REPRESSOR-RELATED"/>
    <property type="match status" value="1"/>
</dbReference>
<dbReference type="InterPro" id="IPR009057">
    <property type="entry name" value="Homeodomain-like_sf"/>
</dbReference>
<evidence type="ECO:0000256" key="1">
    <source>
        <dbReference type="ARBA" id="ARBA00023125"/>
    </source>
</evidence>
<dbReference type="PANTHER" id="PTHR43479:SF11">
    <property type="entry name" value="ACREF_ENVCD OPERON REPRESSOR-RELATED"/>
    <property type="match status" value="1"/>
</dbReference>
<dbReference type="RefSeq" id="WP_379188596.1">
    <property type="nucleotide sequence ID" value="NZ_JBHSOW010000043.1"/>
</dbReference>
<evidence type="ECO:0000313" key="4">
    <source>
        <dbReference type="EMBL" id="MFC5650046.1"/>
    </source>
</evidence>